<evidence type="ECO:0000256" key="5">
    <source>
        <dbReference type="HAMAP-Rule" id="MF_03006"/>
    </source>
</evidence>
<keyword evidence="3 6" id="KW-0694">RNA-binding</keyword>
<dbReference type="InterPro" id="IPR034240">
    <property type="entry name" value="eIF3G_RRM"/>
</dbReference>
<dbReference type="InterPro" id="IPR017334">
    <property type="entry name" value="eIF3_g"/>
</dbReference>
<dbReference type="InterPro" id="IPR000504">
    <property type="entry name" value="RRM_dom"/>
</dbReference>
<evidence type="ECO:0000256" key="1">
    <source>
        <dbReference type="ARBA" id="ARBA00022490"/>
    </source>
</evidence>
<evidence type="ECO:0000313" key="9">
    <source>
        <dbReference type="EMBL" id="TKA70843.1"/>
    </source>
</evidence>
<dbReference type="EMBL" id="NAJN01000612">
    <property type="protein sequence ID" value="TKA70843.1"/>
    <property type="molecule type" value="Genomic_DNA"/>
</dbReference>
<evidence type="ECO:0000256" key="3">
    <source>
        <dbReference type="ARBA" id="ARBA00022884"/>
    </source>
</evidence>
<evidence type="ECO:0000256" key="7">
    <source>
        <dbReference type="SAM" id="MobiDB-lite"/>
    </source>
</evidence>
<dbReference type="InterPro" id="IPR035979">
    <property type="entry name" value="RBD_domain_sf"/>
</dbReference>
<sequence length="431" mass="47033">MSKVAAQGPEAAKRTDWAEDEDEDLATALPAPQVTKNKDGTETITTYFIREDGKKVKRTQRIRKTVIKEKVNPRVAERKTWTKFGAEKSKPAGPQSDTTTVAENIIFRPMAGWKASGAEKAAAEDKKTDQLKNVKIKCRICSGDHFTTKCPFKDTMAPEGEPGAGAVDLDVDAGADTAGTLGAGGSSYVPPHLRKGGAGTGERMGGKYGEKDDLATLRVTNVSEMAEEQDLREMFERFGRVTRVFLAKDRETGRAKGFAFVSYQERSEAAKACEKMDGSSADSGTTLAGPARHDKLAAGPEAFFKQTSRASPNASDSSGPNLPSERDFAHPENNNRPPAPQHGKRYRIRWVADFRRRHAAGHAGRKLAKTPPGDVVAASSDSSRESIPEDAPRPTDHVFAHLEHGEEPAAEGQVPASRRVRRWLEDHFLQW</sequence>
<feature type="region of interest" description="Disordered" evidence="7">
    <location>
        <begin position="361"/>
        <end position="395"/>
    </location>
</feature>
<protein>
    <recommendedName>
        <fullName evidence="5">Eukaryotic translation initiation factor 3 subunit G</fullName>
        <shortName evidence="5">eIF3g</shortName>
    </recommendedName>
    <alternativeName>
        <fullName evidence="5">Eukaryotic translation initiation factor 3 RNA-binding subunit</fullName>
        <shortName evidence="5">eIF-3 RNA-binding subunit</shortName>
    </alternativeName>
    <alternativeName>
        <fullName evidence="5">Translation initiation factor eIF3 p33 subunit homolog</fullName>
        <shortName evidence="5">eIF3 p33 homolog</shortName>
    </alternativeName>
</protein>
<evidence type="ECO:0000313" key="10">
    <source>
        <dbReference type="Proteomes" id="UP000308768"/>
    </source>
</evidence>
<keyword evidence="10" id="KW-1185">Reference proteome</keyword>
<dbReference type="GO" id="GO:0016282">
    <property type="term" value="C:eukaryotic 43S preinitiation complex"/>
    <property type="evidence" value="ECO:0007669"/>
    <property type="project" value="UniProtKB-UniRule"/>
</dbReference>
<dbReference type="STRING" id="331657.A0A4U0X710"/>
<dbReference type="OrthoDB" id="639027at2759"/>
<dbReference type="HAMAP" id="MF_03006">
    <property type="entry name" value="eIF3g"/>
    <property type="match status" value="1"/>
</dbReference>
<accession>A0A4U0X710</accession>
<dbReference type="Pfam" id="PF00076">
    <property type="entry name" value="RRM_1"/>
    <property type="match status" value="1"/>
</dbReference>
<reference evidence="9 10" key="1">
    <citation type="submission" date="2017-03" db="EMBL/GenBank/DDBJ databases">
        <title>Genomes of endolithic fungi from Antarctica.</title>
        <authorList>
            <person name="Coleine C."/>
            <person name="Masonjones S."/>
            <person name="Stajich J.E."/>
        </authorList>
    </citation>
    <scope>NUCLEOTIDE SEQUENCE [LARGE SCALE GENOMIC DNA]</scope>
    <source>
        <strain evidence="9 10">CCFEE 5187</strain>
    </source>
</reference>
<evidence type="ECO:0000256" key="6">
    <source>
        <dbReference type="PROSITE-ProRule" id="PRU00176"/>
    </source>
</evidence>
<dbReference type="GO" id="GO:0001732">
    <property type="term" value="P:formation of cytoplasmic translation initiation complex"/>
    <property type="evidence" value="ECO:0007669"/>
    <property type="project" value="UniProtKB-UniRule"/>
</dbReference>
<feature type="domain" description="RRM" evidence="8">
    <location>
        <begin position="215"/>
        <end position="287"/>
    </location>
</feature>
<keyword evidence="1 5" id="KW-0963">Cytoplasm</keyword>
<dbReference type="Pfam" id="PF12353">
    <property type="entry name" value="eIF3g"/>
    <property type="match status" value="1"/>
</dbReference>
<dbReference type="PANTHER" id="PTHR10352">
    <property type="entry name" value="EUKARYOTIC TRANSLATION INITIATION FACTOR 3 SUBUNIT G"/>
    <property type="match status" value="1"/>
</dbReference>
<keyword evidence="4 5" id="KW-0648">Protein biosynthesis</keyword>
<gene>
    <name evidence="5" type="primary">TIF35</name>
    <name evidence="9" type="ORF">B0A49_04955</name>
</gene>
<keyword evidence="2 5" id="KW-0396">Initiation factor</keyword>
<dbReference type="Gene3D" id="3.30.70.330">
    <property type="match status" value="1"/>
</dbReference>
<dbReference type="AlphaFoldDB" id="A0A4U0X710"/>
<comment type="subunit">
    <text evidence="5">Component of the eukaryotic translation initiation factor 3 (eIF-3) complex.</text>
</comment>
<dbReference type="GO" id="GO:0003723">
    <property type="term" value="F:RNA binding"/>
    <property type="evidence" value="ECO:0007669"/>
    <property type="project" value="UniProtKB-UniRule"/>
</dbReference>
<feature type="region of interest" description="Disordered" evidence="7">
    <location>
        <begin position="1"/>
        <end position="40"/>
    </location>
</feature>
<name>A0A4U0X710_9PEZI</name>
<evidence type="ECO:0000256" key="4">
    <source>
        <dbReference type="ARBA" id="ARBA00022917"/>
    </source>
</evidence>
<comment type="subcellular location">
    <subcellularLocation>
        <location evidence="5">Cytoplasm</location>
    </subcellularLocation>
</comment>
<dbReference type="PROSITE" id="PS50102">
    <property type="entry name" value="RRM"/>
    <property type="match status" value="1"/>
</dbReference>
<proteinExistence type="inferred from homology"/>
<evidence type="ECO:0000259" key="8">
    <source>
        <dbReference type="PROSITE" id="PS50102"/>
    </source>
</evidence>
<comment type="function">
    <text evidence="5">RNA-binding component of the eukaryotic translation initiation factor 3 (eIF-3) complex, which is involved in protein synthesis of a specialized repertoire of mRNAs and, together with other initiation factors, stimulates binding of mRNA and methionyl-tRNAi to the 40S ribosome. The eIF-3 complex specifically targets and initiates translation of a subset of mRNAs involved in cell proliferation. This subunit can bind 18S rRNA.</text>
</comment>
<dbReference type="CDD" id="cd12933">
    <property type="entry name" value="eIF3G"/>
    <property type="match status" value="1"/>
</dbReference>
<dbReference type="SMART" id="SM00360">
    <property type="entry name" value="RRM"/>
    <property type="match status" value="1"/>
</dbReference>
<dbReference type="InterPro" id="IPR024675">
    <property type="entry name" value="eIF3g_N"/>
</dbReference>
<feature type="region of interest" description="Disordered" evidence="7">
    <location>
        <begin position="306"/>
        <end position="345"/>
    </location>
</feature>
<feature type="compositionally biased region" description="Basic and acidic residues" evidence="7">
    <location>
        <begin position="382"/>
        <end position="395"/>
    </location>
</feature>
<dbReference type="GO" id="GO:0033290">
    <property type="term" value="C:eukaryotic 48S preinitiation complex"/>
    <property type="evidence" value="ECO:0007669"/>
    <property type="project" value="UniProtKB-UniRule"/>
</dbReference>
<dbReference type="CDD" id="cd12408">
    <property type="entry name" value="RRM_eIF3G_like"/>
    <property type="match status" value="1"/>
</dbReference>
<organism evidence="9 10">
    <name type="scientific">Cryomyces minteri</name>
    <dbReference type="NCBI Taxonomy" id="331657"/>
    <lineage>
        <taxon>Eukaryota</taxon>
        <taxon>Fungi</taxon>
        <taxon>Dikarya</taxon>
        <taxon>Ascomycota</taxon>
        <taxon>Pezizomycotina</taxon>
        <taxon>Dothideomycetes</taxon>
        <taxon>Dothideomycetes incertae sedis</taxon>
        <taxon>Cryomyces</taxon>
    </lineage>
</organism>
<dbReference type="SUPFAM" id="SSF54928">
    <property type="entry name" value="RNA-binding domain, RBD"/>
    <property type="match status" value="1"/>
</dbReference>
<dbReference type="GO" id="GO:0005852">
    <property type="term" value="C:eukaryotic translation initiation factor 3 complex"/>
    <property type="evidence" value="ECO:0007669"/>
    <property type="project" value="UniProtKB-UniRule"/>
</dbReference>
<feature type="compositionally biased region" description="Polar residues" evidence="7">
    <location>
        <begin position="306"/>
        <end position="321"/>
    </location>
</feature>
<dbReference type="InterPro" id="IPR012677">
    <property type="entry name" value="Nucleotide-bd_a/b_plait_sf"/>
</dbReference>
<evidence type="ECO:0000256" key="2">
    <source>
        <dbReference type="ARBA" id="ARBA00022540"/>
    </source>
</evidence>
<comment type="caution">
    <text evidence="9">The sequence shown here is derived from an EMBL/GenBank/DDBJ whole genome shotgun (WGS) entry which is preliminary data.</text>
</comment>
<dbReference type="Proteomes" id="UP000308768">
    <property type="component" value="Unassembled WGS sequence"/>
</dbReference>
<comment type="similarity">
    <text evidence="5">Belongs to the eIF-3 subunit G family.</text>
</comment>
<dbReference type="GO" id="GO:0003743">
    <property type="term" value="F:translation initiation factor activity"/>
    <property type="evidence" value="ECO:0007669"/>
    <property type="project" value="UniProtKB-UniRule"/>
</dbReference>